<evidence type="ECO:0000259" key="6">
    <source>
        <dbReference type="Pfam" id="PF00892"/>
    </source>
</evidence>
<keyword evidence="4 5" id="KW-0472">Membrane</keyword>
<comment type="caution">
    <text evidence="7">The sequence shown here is derived from an EMBL/GenBank/DDBJ whole genome shotgun (WGS) entry which is preliminary data.</text>
</comment>
<evidence type="ECO:0000256" key="5">
    <source>
        <dbReference type="SAM" id="Phobius"/>
    </source>
</evidence>
<feature type="transmembrane region" description="Helical" evidence="5">
    <location>
        <begin position="93"/>
        <end position="112"/>
    </location>
</feature>
<feature type="non-terminal residue" evidence="7">
    <location>
        <position position="1"/>
    </location>
</feature>
<gene>
    <name evidence="7" type="ORF">Fcan01_13029</name>
</gene>
<feature type="transmembrane region" description="Helical" evidence="5">
    <location>
        <begin position="118"/>
        <end position="138"/>
    </location>
</feature>
<feature type="transmembrane region" description="Helical" evidence="5">
    <location>
        <begin position="184"/>
        <end position="203"/>
    </location>
</feature>
<feature type="transmembrane region" description="Helical" evidence="5">
    <location>
        <begin position="334"/>
        <end position="355"/>
    </location>
</feature>
<evidence type="ECO:0000313" key="8">
    <source>
        <dbReference type="Proteomes" id="UP000198287"/>
    </source>
</evidence>
<dbReference type="GO" id="GO:0016020">
    <property type="term" value="C:membrane"/>
    <property type="evidence" value="ECO:0007669"/>
    <property type="project" value="UniProtKB-SubCell"/>
</dbReference>
<dbReference type="EMBL" id="LNIX01000007">
    <property type="protein sequence ID" value="OXA52147.1"/>
    <property type="molecule type" value="Genomic_DNA"/>
</dbReference>
<dbReference type="AlphaFoldDB" id="A0A226E5A9"/>
<sequence>TRFTSQLSYLIMVGKNCDGTEKQFKDECTSSTVTKSTATENENTIKARIEGGSSIIQISKNADTERGGGVEEQLSDSVGGEELHFFSRYRGMLLALLSSFMFSLTSMLVKFLESYDPVTIALWRFQGALLPSVVFLVFKLTKERYSNALESNSENRKEFVSKQSPRASLLDSLYPPTDKKRLKMLMLVLVRSILTCNALLLHFYSLKNLDMGDALVISSSTPVFVTLFAHYFLGEKCGVIPILSAVMTVFGVIVIAKPPHIFDNEEFDRKTMIGTFLALGSMLVATCSYLVLRYIRKVHHVLTTLFFGGWGTAETVVLVLVLGVWSWPNCYKDWLAAIALASLTFTGQMAIILAMKCEKAGPVSLVRTCDVIFAFFWQICVFDCWPEIYRYEKV</sequence>
<organism evidence="7 8">
    <name type="scientific">Folsomia candida</name>
    <name type="common">Springtail</name>
    <dbReference type="NCBI Taxonomy" id="158441"/>
    <lineage>
        <taxon>Eukaryota</taxon>
        <taxon>Metazoa</taxon>
        <taxon>Ecdysozoa</taxon>
        <taxon>Arthropoda</taxon>
        <taxon>Hexapoda</taxon>
        <taxon>Collembola</taxon>
        <taxon>Entomobryomorpha</taxon>
        <taxon>Isotomoidea</taxon>
        <taxon>Isotomidae</taxon>
        <taxon>Proisotominae</taxon>
        <taxon>Folsomia</taxon>
    </lineage>
</organism>
<dbReference type="Proteomes" id="UP000198287">
    <property type="component" value="Unassembled WGS sequence"/>
</dbReference>
<reference evidence="7 8" key="1">
    <citation type="submission" date="2015-12" db="EMBL/GenBank/DDBJ databases">
        <title>The genome of Folsomia candida.</title>
        <authorList>
            <person name="Faddeeva A."/>
            <person name="Derks M.F."/>
            <person name="Anvar Y."/>
            <person name="Smit S."/>
            <person name="Van Straalen N."/>
            <person name="Roelofs D."/>
        </authorList>
    </citation>
    <scope>NUCLEOTIDE SEQUENCE [LARGE SCALE GENOMIC DNA]</scope>
    <source>
        <strain evidence="7 8">VU population</strain>
        <tissue evidence="7">Whole body</tissue>
    </source>
</reference>
<protein>
    <recommendedName>
        <fullName evidence="6">EamA domain-containing protein</fullName>
    </recommendedName>
</protein>
<dbReference type="InterPro" id="IPR037185">
    <property type="entry name" value="EmrE-like"/>
</dbReference>
<comment type="subcellular location">
    <subcellularLocation>
        <location evidence="1">Membrane</location>
        <topology evidence="1">Multi-pass membrane protein</topology>
    </subcellularLocation>
</comment>
<keyword evidence="2 5" id="KW-0812">Transmembrane</keyword>
<evidence type="ECO:0000256" key="2">
    <source>
        <dbReference type="ARBA" id="ARBA00022692"/>
    </source>
</evidence>
<feature type="transmembrane region" description="Helical" evidence="5">
    <location>
        <begin position="240"/>
        <end position="260"/>
    </location>
</feature>
<dbReference type="Gene3D" id="1.10.3730.20">
    <property type="match status" value="1"/>
</dbReference>
<feature type="transmembrane region" description="Helical" evidence="5">
    <location>
        <begin position="215"/>
        <end position="233"/>
    </location>
</feature>
<evidence type="ECO:0000313" key="7">
    <source>
        <dbReference type="EMBL" id="OXA52147.1"/>
    </source>
</evidence>
<name>A0A226E5A9_FOLCA</name>
<dbReference type="Pfam" id="PF00892">
    <property type="entry name" value="EamA"/>
    <property type="match status" value="1"/>
</dbReference>
<evidence type="ECO:0000256" key="4">
    <source>
        <dbReference type="ARBA" id="ARBA00023136"/>
    </source>
</evidence>
<dbReference type="OrthoDB" id="306876at2759"/>
<feature type="transmembrane region" description="Helical" evidence="5">
    <location>
        <begin position="304"/>
        <end position="328"/>
    </location>
</feature>
<dbReference type="SUPFAM" id="SSF103481">
    <property type="entry name" value="Multidrug resistance efflux transporter EmrE"/>
    <property type="match status" value="1"/>
</dbReference>
<dbReference type="InterPro" id="IPR000620">
    <property type="entry name" value="EamA_dom"/>
</dbReference>
<evidence type="ECO:0000256" key="3">
    <source>
        <dbReference type="ARBA" id="ARBA00022989"/>
    </source>
</evidence>
<keyword evidence="3 5" id="KW-1133">Transmembrane helix</keyword>
<proteinExistence type="predicted"/>
<accession>A0A226E5A9</accession>
<feature type="domain" description="EamA" evidence="6">
    <location>
        <begin position="179"/>
        <end position="255"/>
    </location>
</feature>
<keyword evidence="8" id="KW-1185">Reference proteome</keyword>
<evidence type="ECO:0000256" key="1">
    <source>
        <dbReference type="ARBA" id="ARBA00004141"/>
    </source>
</evidence>
<dbReference type="PANTHER" id="PTHR22911:SF6">
    <property type="entry name" value="SOLUTE CARRIER FAMILY 35 MEMBER G1"/>
    <property type="match status" value="1"/>
</dbReference>
<feature type="transmembrane region" description="Helical" evidence="5">
    <location>
        <begin position="272"/>
        <end position="292"/>
    </location>
</feature>
<dbReference type="PANTHER" id="PTHR22911">
    <property type="entry name" value="ACYL-MALONYL CONDENSING ENZYME-RELATED"/>
    <property type="match status" value="1"/>
</dbReference>